<gene>
    <name evidence="1" type="ORF">AFUS01_LOCUS47463</name>
</gene>
<proteinExistence type="predicted"/>
<evidence type="ECO:0000313" key="1">
    <source>
        <dbReference type="EMBL" id="CAG7838496.1"/>
    </source>
</evidence>
<accession>A0A8J2LV42</accession>
<protein>
    <submittedName>
        <fullName evidence="1">Uncharacterized protein</fullName>
    </submittedName>
</protein>
<dbReference type="AlphaFoldDB" id="A0A8J2LV42"/>
<dbReference type="EMBL" id="CAJVCH010571775">
    <property type="protein sequence ID" value="CAG7838496.1"/>
    <property type="molecule type" value="Genomic_DNA"/>
</dbReference>
<reference evidence="1" key="1">
    <citation type="submission" date="2021-06" db="EMBL/GenBank/DDBJ databases">
        <authorList>
            <person name="Hodson N. C."/>
            <person name="Mongue J. A."/>
            <person name="Jaron S. K."/>
        </authorList>
    </citation>
    <scope>NUCLEOTIDE SEQUENCE</scope>
</reference>
<name>A0A8J2LV42_9HEXA</name>
<comment type="caution">
    <text evidence="1">The sequence shown here is derived from an EMBL/GenBank/DDBJ whole genome shotgun (WGS) entry which is preliminary data.</text>
</comment>
<evidence type="ECO:0000313" key="2">
    <source>
        <dbReference type="Proteomes" id="UP000708208"/>
    </source>
</evidence>
<organism evidence="1 2">
    <name type="scientific">Allacma fusca</name>
    <dbReference type="NCBI Taxonomy" id="39272"/>
    <lineage>
        <taxon>Eukaryota</taxon>
        <taxon>Metazoa</taxon>
        <taxon>Ecdysozoa</taxon>
        <taxon>Arthropoda</taxon>
        <taxon>Hexapoda</taxon>
        <taxon>Collembola</taxon>
        <taxon>Symphypleona</taxon>
        <taxon>Sminthuridae</taxon>
        <taxon>Allacma</taxon>
    </lineage>
</organism>
<dbReference type="Proteomes" id="UP000708208">
    <property type="component" value="Unassembled WGS sequence"/>
</dbReference>
<sequence length="142" mass="16713">MYRTAPRRLVPRRSNWQEQKGLVADYLELQYEDNPVMDGIIGELVMVEAFYSMDVNVEQLAIPFVLKMTGSTEIHLVDPFAIQVAGPSEVHLADPERNQMAGPLKMVIWRIRGRPKWRVHWRSTWRIWAIFKYLVTTWRTNS</sequence>
<keyword evidence="2" id="KW-1185">Reference proteome</keyword>